<evidence type="ECO:0000313" key="3">
    <source>
        <dbReference type="EMBL" id="RCU47803.1"/>
    </source>
</evidence>
<sequence length="74" mass="7521">MSRGIVGTVNWADTVVGGVSRGQSEAVATVLLLAIVVILVSSVGYVVLGTIEPDDSPAVDVRATVTDSTLALTH</sequence>
<reference evidence="3 4" key="1">
    <citation type="submission" date="2018-07" db="EMBL/GenBank/DDBJ databases">
        <title>Genome sequences of Haloplanus salinus JCM 18368T.</title>
        <authorList>
            <person name="Kim Y.B."/>
            <person name="Roh S.W."/>
        </authorList>
    </citation>
    <scope>NUCLEOTIDE SEQUENCE [LARGE SCALE GENOMIC DNA]</scope>
    <source>
        <strain evidence="3 4">JCM 18368</strain>
    </source>
</reference>
<name>A0A368NCR7_9EURY</name>
<dbReference type="InterPro" id="IPR013373">
    <property type="entry name" value="Flagellin/pilin_N_arc"/>
</dbReference>
<feature type="transmembrane region" description="Helical" evidence="1">
    <location>
        <begin position="26"/>
        <end position="48"/>
    </location>
</feature>
<keyword evidence="4" id="KW-1185">Reference proteome</keyword>
<gene>
    <name evidence="3" type="ORF">DU504_11130</name>
</gene>
<keyword evidence="1" id="KW-0812">Transmembrane</keyword>
<protein>
    <submittedName>
        <fullName evidence="3">Type IV pilin</fullName>
    </submittedName>
</protein>
<proteinExistence type="predicted"/>
<keyword evidence="1" id="KW-0472">Membrane</keyword>
<dbReference type="InterPro" id="IPR012859">
    <property type="entry name" value="Pilin_N_archaeal"/>
</dbReference>
<dbReference type="Pfam" id="PF07790">
    <property type="entry name" value="Pilin_N"/>
    <property type="match status" value="1"/>
</dbReference>
<evidence type="ECO:0000313" key="4">
    <source>
        <dbReference type="Proteomes" id="UP000252189"/>
    </source>
</evidence>
<evidence type="ECO:0000256" key="1">
    <source>
        <dbReference type="SAM" id="Phobius"/>
    </source>
</evidence>
<accession>A0A368NCR7</accession>
<evidence type="ECO:0000259" key="2">
    <source>
        <dbReference type="Pfam" id="PF07790"/>
    </source>
</evidence>
<dbReference type="NCBIfam" id="TIGR02537">
    <property type="entry name" value="arch_flag_Nterm"/>
    <property type="match status" value="1"/>
</dbReference>
<feature type="domain" description="Archaeal Type IV pilin N-terminal" evidence="2">
    <location>
        <begin position="24"/>
        <end position="70"/>
    </location>
</feature>
<comment type="caution">
    <text evidence="3">The sequence shown here is derived from an EMBL/GenBank/DDBJ whole genome shotgun (WGS) entry which is preliminary data.</text>
</comment>
<dbReference type="AlphaFoldDB" id="A0A368NCR7"/>
<dbReference type="Proteomes" id="UP000252189">
    <property type="component" value="Unassembled WGS sequence"/>
</dbReference>
<keyword evidence="1" id="KW-1133">Transmembrane helix</keyword>
<dbReference type="EMBL" id="QPHM01000001">
    <property type="protein sequence ID" value="RCU47803.1"/>
    <property type="molecule type" value="Genomic_DNA"/>
</dbReference>
<organism evidence="3 4">
    <name type="scientific">Haloplanus salinus</name>
    <dbReference type="NCBI Taxonomy" id="1126245"/>
    <lineage>
        <taxon>Archaea</taxon>
        <taxon>Methanobacteriati</taxon>
        <taxon>Methanobacteriota</taxon>
        <taxon>Stenosarchaea group</taxon>
        <taxon>Halobacteria</taxon>
        <taxon>Halobacteriales</taxon>
        <taxon>Haloferacaceae</taxon>
        <taxon>Haloplanus</taxon>
    </lineage>
</organism>